<keyword evidence="4" id="KW-0378">Hydrolase</keyword>
<evidence type="ECO:0000313" key="5">
    <source>
        <dbReference type="Proteomes" id="UP000295604"/>
    </source>
</evidence>
<dbReference type="PANTHER" id="PTHR45644">
    <property type="entry name" value="AAA ATPASE, PUTATIVE (AFU_ORTHOLOGUE AFUA_2G12920)-RELATED-RELATED"/>
    <property type="match status" value="1"/>
</dbReference>
<dbReference type="GO" id="GO:0005524">
    <property type="term" value="F:ATP binding"/>
    <property type="evidence" value="ECO:0007669"/>
    <property type="project" value="UniProtKB-KW"/>
</dbReference>
<name>A0A4R8TF84_9PEZI</name>
<dbReference type="GO" id="GO:0006508">
    <property type="term" value="P:proteolysis"/>
    <property type="evidence" value="ECO:0007669"/>
    <property type="project" value="UniProtKB-KW"/>
</dbReference>
<evidence type="ECO:0000259" key="3">
    <source>
        <dbReference type="Pfam" id="PF00004"/>
    </source>
</evidence>
<dbReference type="PANTHER" id="PTHR45644:SF56">
    <property type="entry name" value="AAA ATPASE, PUTATIVE (AFU_ORTHOLOGUE AFUA_2G12920)-RELATED"/>
    <property type="match status" value="1"/>
</dbReference>
<reference evidence="4 5" key="1">
    <citation type="submission" date="2018-11" db="EMBL/GenBank/DDBJ databases">
        <title>Genome sequence and assembly of Colletotrichum sidae.</title>
        <authorList>
            <person name="Gan P."/>
            <person name="Shirasu K."/>
        </authorList>
    </citation>
    <scope>NUCLEOTIDE SEQUENCE [LARGE SCALE GENOMIC DNA]</scope>
    <source>
        <strain evidence="4 5">CBS 518.97</strain>
    </source>
</reference>
<dbReference type="InterPro" id="IPR051701">
    <property type="entry name" value="Mito_OM_Translocase_MSP1"/>
</dbReference>
<dbReference type="Gene3D" id="3.40.50.300">
    <property type="entry name" value="P-loop containing nucleotide triphosphate hydrolases"/>
    <property type="match status" value="1"/>
</dbReference>
<dbReference type="Proteomes" id="UP000295604">
    <property type="component" value="Unassembled WGS sequence"/>
</dbReference>
<proteinExistence type="predicted"/>
<keyword evidence="4" id="KW-0482">Metalloprotease</keyword>
<keyword evidence="2" id="KW-0067">ATP-binding</keyword>
<dbReference type="SUPFAM" id="SSF52540">
    <property type="entry name" value="P-loop containing nucleoside triphosphate hydrolases"/>
    <property type="match status" value="1"/>
</dbReference>
<evidence type="ECO:0000256" key="2">
    <source>
        <dbReference type="ARBA" id="ARBA00022840"/>
    </source>
</evidence>
<comment type="caution">
    <text evidence="4">The sequence shown here is derived from an EMBL/GenBank/DDBJ whole genome shotgun (WGS) entry which is preliminary data.</text>
</comment>
<protein>
    <submittedName>
        <fullName evidence="4">ATP-dependent zinc metalloprotease FTSH 4</fullName>
    </submittedName>
</protein>
<feature type="domain" description="ATPase AAA-type core" evidence="3">
    <location>
        <begin position="90"/>
        <end position="178"/>
    </location>
</feature>
<dbReference type="Gene3D" id="1.10.8.60">
    <property type="match status" value="1"/>
</dbReference>
<dbReference type="InterPro" id="IPR003959">
    <property type="entry name" value="ATPase_AAA_core"/>
</dbReference>
<dbReference type="Pfam" id="PF00004">
    <property type="entry name" value="AAA"/>
    <property type="match status" value="1"/>
</dbReference>
<dbReference type="InterPro" id="IPR027417">
    <property type="entry name" value="P-loop_NTPase"/>
</dbReference>
<dbReference type="EMBL" id="QAPF01000099">
    <property type="protein sequence ID" value="TEA16865.1"/>
    <property type="molecule type" value="Genomic_DNA"/>
</dbReference>
<keyword evidence="5" id="KW-1185">Reference proteome</keyword>
<dbReference type="GO" id="GO:0005741">
    <property type="term" value="C:mitochondrial outer membrane"/>
    <property type="evidence" value="ECO:0007669"/>
    <property type="project" value="TreeGrafter"/>
</dbReference>
<dbReference type="AlphaFoldDB" id="A0A4R8TF84"/>
<accession>A0A4R8TF84</accession>
<dbReference type="GO" id="GO:0008237">
    <property type="term" value="F:metallopeptidase activity"/>
    <property type="evidence" value="ECO:0007669"/>
    <property type="project" value="UniProtKB-KW"/>
</dbReference>
<dbReference type="GO" id="GO:0016887">
    <property type="term" value="F:ATP hydrolysis activity"/>
    <property type="evidence" value="ECO:0007669"/>
    <property type="project" value="InterPro"/>
</dbReference>
<sequence>MRWIDSKQLKESQSPYYRDKKLLSLLVDPKTTETRRTDLAIDCEMEQEIREIASYHRDTCKSTKPYGLLGRADTGGALVRALCHTTRPREQVLGRRPKAIQGLFNLSKLLSPSIIFIDEAEAMFPAREHLQHQHVLAGLNQLLHEMDGLSRSNETPFDLIATNLPGRLDPAVLRRVPTVLKEEILHPEVNISQLALMTPGLTGSDIRALGAQTAIIYDSFVKYGEHEGKRLLTVDMFARALGSITPTATKEALSSISAFSKDNHPVGLEYMRECDAENLRIEKTSATETANSHKSQHQEWRLDTVGKGKQPTTGKFQSVLRY</sequence>
<evidence type="ECO:0000256" key="1">
    <source>
        <dbReference type="ARBA" id="ARBA00022741"/>
    </source>
</evidence>
<gene>
    <name evidence="4" type="ORF">C8034_v000872</name>
</gene>
<evidence type="ECO:0000313" key="4">
    <source>
        <dbReference type="EMBL" id="TEA16865.1"/>
    </source>
</evidence>
<keyword evidence="4" id="KW-0645">Protease</keyword>
<keyword evidence="1" id="KW-0547">Nucleotide-binding</keyword>
<organism evidence="4 5">
    <name type="scientific">Colletotrichum sidae</name>
    <dbReference type="NCBI Taxonomy" id="1347389"/>
    <lineage>
        <taxon>Eukaryota</taxon>
        <taxon>Fungi</taxon>
        <taxon>Dikarya</taxon>
        <taxon>Ascomycota</taxon>
        <taxon>Pezizomycotina</taxon>
        <taxon>Sordariomycetes</taxon>
        <taxon>Hypocreomycetidae</taxon>
        <taxon>Glomerellales</taxon>
        <taxon>Glomerellaceae</taxon>
        <taxon>Colletotrichum</taxon>
        <taxon>Colletotrichum orbiculare species complex</taxon>
    </lineage>
</organism>